<dbReference type="VEuPathDB" id="FungiDB:SPPG_08637"/>
<evidence type="ECO:0000256" key="1">
    <source>
        <dbReference type="ARBA" id="ARBA00022490"/>
    </source>
</evidence>
<name>A0A0L0H548_SPIPD</name>
<keyword evidence="3" id="KW-0653">Protein transport</keyword>
<dbReference type="Gene3D" id="3.10.450.50">
    <property type="match status" value="1"/>
</dbReference>
<dbReference type="FunCoup" id="A0A0L0H548">
    <property type="interactions" value="683"/>
</dbReference>
<dbReference type="GO" id="GO:0005737">
    <property type="term" value="C:cytoplasm"/>
    <property type="evidence" value="ECO:0007669"/>
    <property type="project" value="UniProtKB-SubCell"/>
</dbReference>
<comment type="subcellular location">
    <subcellularLocation>
        <location evidence="3">Cytoplasm</location>
    </subcellularLocation>
    <subcellularLocation>
        <location evidence="3">Nucleus</location>
    </subcellularLocation>
</comment>
<dbReference type="OMA" id="QFVEYYY"/>
<dbReference type="OrthoDB" id="6507044at2759"/>
<evidence type="ECO:0000256" key="3">
    <source>
        <dbReference type="RuleBase" id="RU369002"/>
    </source>
</evidence>
<dbReference type="InterPro" id="IPR032710">
    <property type="entry name" value="NTF2-like_dom_sf"/>
</dbReference>
<dbReference type="SUPFAM" id="SSF54427">
    <property type="entry name" value="NTF2-like"/>
    <property type="match status" value="1"/>
</dbReference>
<accession>A0A0L0H548</accession>
<dbReference type="FunFam" id="3.10.450.50:FF:000005">
    <property type="entry name" value="Nuclear transport factor 2"/>
    <property type="match status" value="1"/>
</dbReference>
<evidence type="ECO:0000313" key="6">
    <source>
        <dbReference type="Proteomes" id="UP000053201"/>
    </source>
</evidence>
<feature type="domain" description="NTF2" evidence="4">
    <location>
        <begin position="7"/>
        <end position="120"/>
    </location>
</feature>
<dbReference type="GO" id="GO:0005635">
    <property type="term" value="C:nuclear envelope"/>
    <property type="evidence" value="ECO:0007669"/>
    <property type="project" value="UniProtKB-ARBA"/>
</dbReference>
<proteinExistence type="predicted"/>
<reference evidence="5 6" key="1">
    <citation type="submission" date="2009-08" db="EMBL/GenBank/DDBJ databases">
        <title>The Genome Sequence of Spizellomyces punctatus strain DAOM BR117.</title>
        <authorList>
            <consortium name="The Broad Institute Genome Sequencing Platform"/>
            <person name="Russ C."/>
            <person name="Cuomo C."/>
            <person name="Shea T."/>
            <person name="Young S.K."/>
            <person name="Zeng Q."/>
            <person name="Koehrsen M."/>
            <person name="Haas B."/>
            <person name="Borodovsky M."/>
            <person name="Guigo R."/>
            <person name="Alvarado L."/>
            <person name="Berlin A."/>
            <person name="Bochicchio J."/>
            <person name="Borenstein D."/>
            <person name="Chapman S."/>
            <person name="Chen Z."/>
            <person name="Engels R."/>
            <person name="Freedman E."/>
            <person name="Gellesch M."/>
            <person name="Goldberg J."/>
            <person name="Griggs A."/>
            <person name="Gujja S."/>
            <person name="Heiman D."/>
            <person name="Hepburn T."/>
            <person name="Howarth C."/>
            <person name="Jen D."/>
            <person name="Larson L."/>
            <person name="Lewis B."/>
            <person name="Mehta T."/>
            <person name="Park D."/>
            <person name="Pearson M."/>
            <person name="Roberts A."/>
            <person name="Saif S."/>
            <person name="Shenoy N."/>
            <person name="Sisk P."/>
            <person name="Stolte C."/>
            <person name="Sykes S."/>
            <person name="Thomson T."/>
            <person name="Walk T."/>
            <person name="White J."/>
            <person name="Yandava C."/>
            <person name="Burger G."/>
            <person name="Gray M.W."/>
            <person name="Holland P.W.H."/>
            <person name="King N."/>
            <person name="Lang F.B.F."/>
            <person name="Roger A.J."/>
            <person name="Ruiz-Trillo I."/>
            <person name="Lander E."/>
            <person name="Nusbaum C."/>
        </authorList>
    </citation>
    <scope>NUCLEOTIDE SEQUENCE [LARGE SCALE GENOMIC DNA]</scope>
    <source>
        <strain evidence="5 6">DAOM BR117</strain>
    </source>
</reference>
<dbReference type="InterPro" id="IPR045875">
    <property type="entry name" value="NTF2"/>
</dbReference>
<sequence length="124" mass="14086">MADPNVVARQFVDYYYQTFDTNRGNLTGLYRDMSMLTFEGQQFAGAKNIVEKLTGLPFQRVVHKVSTCDAQPGGPQQSILVTVTGQLLIDEETQPQFFSQTFHLYPEGNSFFVYNDVFRLVLGM</sequence>
<protein>
    <recommendedName>
        <fullName evidence="2 3">Nuclear transport factor 2</fullName>
        <shortName evidence="3">NTF-2</shortName>
    </recommendedName>
</protein>
<gene>
    <name evidence="5" type="ORF">SPPG_08637</name>
</gene>
<evidence type="ECO:0000313" key="5">
    <source>
        <dbReference type="EMBL" id="KNC96041.1"/>
    </source>
</evidence>
<dbReference type="InterPro" id="IPR002075">
    <property type="entry name" value="NTF2_dom"/>
</dbReference>
<comment type="function">
    <text evidence="3">Has a role in nuclear-cytoplasmic transport of proteins and mRNAs.</text>
</comment>
<dbReference type="PANTHER" id="PTHR12612">
    <property type="entry name" value="NUCLEAR TRANSPORT FACTOR 2"/>
    <property type="match status" value="1"/>
</dbReference>
<dbReference type="Pfam" id="PF02136">
    <property type="entry name" value="NTF2"/>
    <property type="match status" value="1"/>
</dbReference>
<keyword evidence="3" id="KW-0539">Nucleus</keyword>
<evidence type="ECO:0000256" key="2">
    <source>
        <dbReference type="ARBA" id="ARBA00026247"/>
    </source>
</evidence>
<dbReference type="EMBL" id="KQ257472">
    <property type="protein sequence ID" value="KNC96042.1"/>
    <property type="molecule type" value="Genomic_DNA"/>
</dbReference>
<dbReference type="STRING" id="645134.A0A0L0H548"/>
<dbReference type="eggNOG" id="KOG2104">
    <property type="taxonomic scope" value="Eukaryota"/>
</dbReference>
<dbReference type="CDD" id="cd00780">
    <property type="entry name" value="NTF2"/>
    <property type="match status" value="1"/>
</dbReference>
<dbReference type="GO" id="GO:0051028">
    <property type="term" value="P:mRNA transport"/>
    <property type="evidence" value="ECO:0007669"/>
    <property type="project" value="UniProtKB-UniRule"/>
</dbReference>
<dbReference type="GO" id="GO:0006606">
    <property type="term" value="P:protein import into nucleus"/>
    <property type="evidence" value="ECO:0007669"/>
    <property type="project" value="UniProtKB-ARBA"/>
</dbReference>
<dbReference type="EMBL" id="KQ257472">
    <property type="protein sequence ID" value="KNC96041.1"/>
    <property type="molecule type" value="Genomic_DNA"/>
</dbReference>
<organism evidence="5 6">
    <name type="scientific">Spizellomyces punctatus (strain DAOM BR117)</name>
    <dbReference type="NCBI Taxonomy" id="645134"/>
    <lineage>
        <taxon>Eukaryota</taxon>
        <taxon>Fungi</taxon>
        <taxon>Fungi incertae sedis</taxon>
        <taxon>Chytridiomycota</taxon>
        <taxon>Chytridiomycota incertae sedis</taxon>
        <taxon>Chytridiomycetes</taxon>
        <taxon>Spizellomycetales</taxon>
        <taxon>Spizellomycetaceae</taxon>
        <taxon>Spizellomyces</taxon>
    </lineage>
</organism>
<dbReference type="GeneID" id="27691784"/>
<keyword evidence="1 3" id="KW-0963">Cytoplasm</keyword>
<evidence type="ECO:0000259" key="4">
    <source>
        <dbReference type="PROSITE" id="PS50177"/>
    </source>
</evidence>
<dbReference type="RefSeq" id="XP_016604082.1">
    <property type="nucleotide sequence ID" value="XM_016756782.1"/>
</dbReference>
<dbReference type="RefSeq" id="XP_016604081.1">
    <property type="nucleotide sequence ID" value="XM_016756781.1"/>
</dbReference>
<dbReference type="AlphaFoldDB" id="A0A0L0H548"/>
<dbReference type="PROSITE" id="PS50177">
    <property type="entry name" value="NTF2_DOMAIN"/>
    <property type="match status" value="1"/>
</dbReference>
<keyword evidence="6" id="KW-1185">Reference proteome</keyword>
<dbReference type="InterPro" id="IPR018222">
    <property type="entry name" value="Nuclear_transport_factor_2_euk"/>
</dbReference>
<keyword evidence="3" id="KW-0813">Transport</keyword>
<dbReference type="Proteomes" id="UP000053201">
    <property type="component" value="Unassembled WGS sequence"/>
</dbReference>